<protein>
    <submittedName>
        <fullName evidence="1">Uncharacterized protein</fullName>
    </submittedName>
</protein>
<accession>A0A8X6U2H9</accession>
<name>A0A8X6U2H9_NEPPI</name>
<evidence type="ECO:0000313" key="2">
    <source>
        <dbReference type="Proteomes" id="UP000887013"/>
    </source>
</evidence>
<organism evidence="1 2">
    <name type="scientific">Nephila pilipes</name>
    <name type="common">Giant wood spider</name>
    <name type="synonym">Nephila maculata</name>
    <dbReference type="NCBI Taxonomy" id="299642"/>
    <lineage>
        <taxon>Eukaryota</taxon>
        <taxon>Metazoa</taxon>
        <taxon>Ecdysozoa</taxon>
        <taxon>Arthropoda</taxon>
        <taxon>Chelicerata</taxon>
        <taxon>Arachnida</taxon>
        <taxon>Araneae</taxon>
        <taxon>Araneomorphae</taxon>
        <taxon>Entelegynae</taxon>
        <taxon>Araneoidea</taxon>
        <taxon>Nephilidae</taxon>
        <taxon>Nephila</taxon>
    </lineage>
</organism>
<dbReference type="Proteomes" id="UP000887013">
    <property type="component" value="Unassembled WGS sequence"/>
</dbReference>
<dbReference type="AlphaFoldDB" id="A0A8X6U2H9"/>
<keyword evidence="2" id="KW-1185">Reference proteome</keyword>
<gene>
    <name evidence="1" type="ORF">NPIL_58691</name>
</gene>
<sequence>MGGDVPYVIRRHLGDRALNTGNPGATPPVTFVGEALSPSRRIYLRKGRVLPAPPTGNFHMDCPTDLIWAFCWP</sequence>
<evidence type="ECO:0000313" key="1">
    <source>
        <dbReference type="EMBL" id="GFT75225.1"/>
    </source>
</evidence>
<proteinExistence type="predicted"/>
<reference evidence="1" key="1">
    <citation type="submission" date="2020-08" db="EMBL/GenBank/DDBJ databases">
        <title>Multicomponent nature underlies the extraordinary mechanical properties of spider dragline silk.</title>
        <authorList>
            <person name="Kono N."/>
            <person name="Nakamura H."/>
            <person name="Mori M."/>
            <person name="Yoshida Y."/>
            <person name="Ohtoshi R."/>
            <person name="Malay A.D."/>
            <person name="Moran D.A.P."/>
            <person name="Tomita M."/>
            <person name="Numata K."/>
            <person name="Arakawa K."/>
        </authorList>
    </citation>
    <scope>NUCLEOTIDE SEQUENCE</scope>
</reference>
<dbReference type="EMBL" id="BMAW01021878">
    <property type="protein sequence ID" value="GFT75225.1"/>
    <property type="molecule type" value="Genomic_DNA"/>
</dbReference>
<comment type="caution">
    <text evidence="1">The sequence shown here is derived from an EMBL/GenBank/DDBJ whole genome shotgun (WGS) entry which is preliminary data.</text>
</comment>